<evidence type="ECO:0000256" key="4">
    <source>
        <dbReference type="ARBA" id="ARBA00022475"/>
    </source>
</evidence>
<gene>
    <name evidence="10" type="ORF">EDC26_11643</name>
</gene>
<keyword evidence="3 8" id="KW-0813">Transport</keyword>
<dbReference type="RefSeq" id="WP_207915180.1">
    <property type="nucleotide sequence ID" value="NZ_SMAJ01000016.1"/>
</dbReference>
<dbReference type="AlphaFoldDB" id="A0A4R3LT88"/>
<protein>
    <submittedName>
        <fullName evidence="10">Putative spermidine/putrescine transport system permease protein</fullName>
    </submittedName>
</protein>
<comment type="caution">
    <text evidence="10">The sequence shown here is derived from an EMBL/GenBank/DDBJ whole genome shotgun (WGS) entry which is preliminary data.</text>
</comment>
<evidence type="ECO:0000256" key="7">
    <source>
        <dbReference type="ARBA" id="ARBA00023136"/>
    </source>
</evidence>
<organism evidence="10 11">
    <name type="scientific">Paralcaligenes ureilyticus</name>
    <dbReference type="NCBI Taxonomy" id="627131"/>
    <lineage>
        <taxon>Bacteria</taxon>
        <taxon>Pseudomonadati</taxon>
        <taxon>Pseudomonadota</taxon>
        <taxon>Betaproteobacteria</taxon>
        <taxon>Burkholderiales</taxon>
        <taxon>Alcaligenaceae</taxon>
        <taxon>Paralcaligenes</taxon>
    </lineage>
</organism>
<dbReference type="InterPro" id="IPR035906">
    <property type="entry name" value="MetI-like_sf"/>
</dbReference>
<dbReference type="Gene3D" id="1.10.3720.10">
    <property type="entry name" value="MetI-like"/>
    <property type="match status" value="1"/>
</dbReference>
<evidence type="ECO:0000313" key="10">
    <source>
        <dbReference type="EMBL" id="TCT03076.1"/>
    </source>
</evidence>
<proteinExistence type="inferred from homology"/>
<feature type="domain" description="ABC transmembrane type-1" evidence="9">
    <location>
        <begin position="94"/>
        <end position="300"/>
    </location>
</feature>
<dbReference type="PROSITE" id="PS50928">
    <property type="entry name" value="ABC_TM1"/>
    <property type="match status" value="1"/>
</dbReference>
<keyword evidence="4" id="KW-1003">Cell membrane</keyword>
<evidence type="ECO:0000256" key="5">
    <source>
        <dbReference type="ARBA" id="ARBA00022692"/>
    </source>
</evidence>
<dbReference type="CDD" id="cd06261">
    <property type="entry name" value="TM_PBP2"/>
    <property type="match status" value="1"/>
</dbReference>
<feature type="transmembrane region" description="Helical" evidence="8">
    <location>
        <begin position="127"/>
        <end position="147"/>
    </location>
</feature>
<evidence type="ECO:0000256" key="8">
    <source>
        <dbReference type="RuleBase" id="RU363032"/>
    </source>
</evidence>
<dbReference type="Proteomes" id="UP000295525">
    <property type="component" value="Unassembled WGS sequence"/>
</dbReference>
<feature type="transmembrane region" description="Helical" evidence="8">
    <location>
        <begin position="100"/>
        <end position="120"/>
    </location>
</feature>
<reference evidence="10 11" key="1">
    <citation type="submission" date="2019-03" db="EMBL/GenBank/DDBJ databases">
        <title>Genomic Encyclopedia of Type Strains, Phase IV (KMG-IV): sequencing the most valuable type-strain genomes for metagenomic binning, comparative biology and taxonomic classification.</title>
        <authorList>
            <person name="Goeker M."/>
        </authorList>
    </citation>
    <scope>NUCLEOTIDE SEQUENCE [LARGE SCALE GENOMIC DNA]</scope>
    <source>
        <strain evidence="10 11">DSM 24591</strain>
    </source>
</reference>
<keyword evidence="5 8" id="KW-0812">Transmembrane</keyword>
<sequence>MKRPLMPLSSQTASNLVDTCVAAGNNGSARLQRRPTHYRWVLIVPAVGYLLLFFVAPLVKNFFDSISVAGMTSTGSWSQYYSKLFTETYYRNVVLETIRLSFFTTIICLIIGYPIAYFMVRKAGQWTIFFLFLLVAPLLTSIIMRTFGWQILFARHGIFNDTLMGLGIIQKPLHILNSPLAVYIGMVHVLVPFMVLSIIPVLRSVDLHLEESARVLGAGAMTTLLKVTLPLSKDGIVTGAVLVFMLTSGSFITQLLLGGGSVVTLPLLIFQQFALTQNMSFAAAMGNVLLVIVLCCLFVQLRLTDVTKGYRYE</sequence>
<comment type="subcellular location">
    <subcellularLocation>
        <location evidence="1 8">Cell membrane</location>
        <topology evidence="1 8">Multi-pass membrane protein</topology>
    </subcellularLocation>
</comment>
<evidence type="ECO:0000256" key="2">
    <source>
        <dbReference type="ARBA" id="ARBA00007069"/>
    </source>
</evidence>
<evidence type="ECO:0000256" key="6">
    <source>
        <dbReference type="ARBA" id="ARBA00022989"/>
    </source>
</evidence>
<name>A0A4R3LT88_9BURK</name>
<evidence type="ECO:0000256" key="1">
    <source>
        <dbReference type="ARBA" id="ARBA00004651"/>
    </source>
</evidence>
<feature type="transmembrane region" description="Helical" evidence="8">
    <location>
        <begin position="180"/>
        <end position="202"/>
    </location>
</feature>
<evidence type="ECO:0000256" key="3">
    <source>
        <dbReference type="ARBA" id="ARBA00022448"/>
    </source>
</evidence>
<keyword evidence="7 8" id="KW-0472">Membrane</keyword>
<dbReference type="EMBL" id="SMAJ01000016">
    <property type="protein sequence ID" value="TCT03076.1"/>
    <property type="molecule type" value="Genomic_DNA"/>
</dbReference>
<dbReference type="PANTHER" id="PTHR42929">
    <property type="entry name" value="INNER MEMBRANE ABC TRANSPORTER PERMEASE PROTEIN YDCU-RELATED-RELATED"/>
    <property type="match status" value="1"/>
</dbReference>
<dbReference type="PANTHER" id="PTHR42929:SF5">
    <property type="entry name" value="ABC TRANSPORTER PERMEASE PROTEIN"/>
    <property type="match status" value="1"/>
</dbReference>
<accession>A0A4R3LT88</accession>
<keyword evidence="11" id="KW-1185">Reference proteome</keyword>
<feature type="transmembrane region" description="Helical" evidence="8">
    <location>
        <begin position="40"/>
        <end position="59"/>
    </location>
</feature>
<keyword evidence="6 8" id="KW-1133">Transmembrane helix</keyword>
<dbReference type="InterPro" id="IPR000515">
    <property type="entry name" value="MetI-like"/>
</dbReference>
<comment type="similarity">
    <text evidence="2">Belongs to the binding-protein-dependent transport system permease family. CysTW subfamily.</text>
</comment>
<evidence type="ECO:0000259" key="9">
    <source>
        <dbReference type="PROSITE" id="PS50928"/>
    </source>
</evidence>
<feature type="transmembrane region" description="Helical" evidence="8">
    <location>
        <begin position="282"/>
        <end position="303"/>
    </location>
</feature>
<dbReference type="GO" id="GO:0055085">
    <property type="term" value="P:transmembrane transport"/>
    <property type="evidence" value="ECO:0007669"/>
    <property type="project" value="InterPro"/>
</dbReference>
<evidence type="ECO:0000313" key="11">
    <source>
        <dbReference type="Proteomes" id="UP000295525"/>
    </source>
</evidence>
<dbReference type="Pfam" id="PF00528">
    <property type="entry name" value="BPD_transp_1"/>
    <property type="match status" value="1"/>
</dbReference>
<dbReference type="SUPFAM" id="SSF161098">
    <property type="entry name" value="MetI-like"/>
    <property type="match status" value="1"/>
</dbReference>
<dbReference type="GO" id="GO:0005886">
    <property type="term" value="C:plasma membrane"/>
    <property type="evidence" value="ECO:0007669"/>
    <property type="project" value="UniProtKB-SubCell"/>
</dbReference>